<dbReference type="SUPFAM" id="SSF54427">
    <property type="entry name" value="NTF2-like"/>
    <property type="match status" value="1"/>
</dbReference>
<organism evidence="3 4">
    <name type="scientific">Nocardia xishanensis</name>
    <dbReference type="NCBI Taxonomy" id="238964"/>
    <lineage>
        <taxon>Bacteria</taxon>
        <taxon>Bacillati</taxon>
        <taxon>Actinomycetota</taxon>
        <taxon>Actinomycetes</taxon>
        <taxon>Mycobacteriales</taxon>
        <taxon>Nocardiaceae</taxon>
        <taxon>Nocardia</taxon>
    </lineage>
</organism>
<dbReference type="Gene3D" id="3.10.450.50">
    <property type="match status" value="1"/>
</dbReference>
<evidence type="ECO:0000259" key="2">
    <source>
        <dbReference type="Pfam" id="PF14534"/>
    </source>
</evidence>
<accession>A0ABW7X0E5</accession>
<dbReference type="Pfam" id="PF14534">
    <property type="entry name" value="DUF4440"/>
    <property type="match status" value="1"/>
</dbReference>
<dbReference type="RefSeq" id="WP_357402714.1">
    <property type="nucleotide sequence ID" value="NZ_JBEYCD010000003.1"/>
</dbReference>
<evidence type="ECO:0000256" key="1">
    <source>
        <dbReference type="SAM" id="MobiDB-lite"/>
    </source>
</evidence>
<sequence>MNARPTVSDPERADRAHRVATEFAEGLQRASDADEYDSAFAADILWGSPFGASVTGFAELNAIHHRLMAAKVAPPSRFDVVAALAPAPGVVVTQIRRQAAGGGFSEMAMYVLAERDGRWWLAAAQNTPVGVSPLDSAGADRSARLEQED</sequence>
<dbReference type="Proteomes" id="UP001611415">
    <property type="component" value="Unassembled WGS sequence"/>
</dbReference>
<protein>
    <submittedName>
        <fullName evidence="3">DUF4440 domain-containing protein</fullName>
    </submittedName>
</protein>
<proteinExistence type="predicted"/>
<evidence type="ECO:0000313" key="4">
    <source>
        <dbReference type="Proteomes" id="UP001611415"/>
    </source>
</evidence>
<dbReference type="EMBL" id="JBIRYO010000008">
    <property type="protein sequence ID" value="MFI2474540.1"/>
    <property type="molecule type" value="Genomic_DNA"/>
</dbReference>
<dbReference type="InterPro" id="IPR032710">
    <property type="entry name" value="NTF2-like_dom_sf"/>
</dbReference>
<gene>
    <name evidence="3" type="ORF">ACH49W_14285</name>
</gene>
<dbReference type="InterPro" id="IPR027843">
    <property type="entry name" value="DUF4440"/>
</dbReference>
<feature type="domain" description="DUF4440" evidence="2">
    <location>
        <begin position="28"/>
        <end position="121"/>
    </location>
</feature>
<name>A0ABW7X0E5_9NOCA</name>
<evidence type="ECO:0000313" key="3">
    <source>
        <dbReference type="EMBL" id="MFI2474540.1"/>
    </source>
</evidence>
<reference evidence="3 4" key="1">
    <citation type="submission" date="2024-10" db="EMBL/GenBank/DDBJ databases">
        <title>The Natural Products Discovery Center: Release of the First 8490 Sequenced Strains for Exploring Actinobacteria Biosynthetic Diversity.</title>
        <authorList>
            <person name="Kalkreuter E."/>
            <person name="Kautsar S.A."/>
            <person name="Yang D."/>
            <person name="Bader C.D."/>
            <person name="Teijaro C.N."/>
            <person name="Fluegel L."/>
            <person name="Davis C.M."/>
            <person name="Simpson J.R."/>
            <person name="Lauterbach L."/>
            <person name="Steele A.D."/>
            <person name="Gui C."/>
            <person name="Meng S."/>
            <person name="Li G."/>
            <person name="Viehrig K."/>
            <person name="Ye F."/>
            <person name="Su P."/>
            <person name="Kiefer A.F."/>
            <person name="Nichols A."/>
            <person name="Cepeda A.J."/>
            <person name="Yan W."/>
            <person name="Fan B."/>
            <person name="Jiang Y."/>
            <person name="Adhikari A."/>
            <person name="Zheng C.-J."/>
            <person name="Schuster L."/>
            <person name="Cowan T.M."/>
            <person name="Smanski M.J."/>
            <person name="Chevrette M.G."/>
            <person name="De Carvalho L.P.S."/>
            <person name="Shen B."/>
        </authorList>
    </citation>
    <scope>NUCLEOTIDE SEQUENCE [LARGE SCALE GENOMIC DNA]</scope>
    <source>
        <strain evidence="3 4">NPDC019275</strain>
    </source>
</reference>
<feature type="region of interest" description="Disordered" evidence="1">
    <location>
        <begin position="129"/>
        <end position="149"/>
    </location>
</feature>
<comment type="caution">
    <text evidence="3">The sequence shown here is derived from an EMBL/GenBank/DDBJ whole genome shotgun (WGS) entry which is preliminary data.</text>
</comment>
<keyword evidence="4" id="KW-1185">Reference proteome</keyword>